<evidence type="ECO:0000313" key="1">
    <source>
        <dbReference type="EMBL" id="XAM17518.1"/>
    </source>
</evidence>
<accession>A0ABZ3F303</accession>
<name>A0ABZ3F303_9HELI</name>
<keyword evidence="2" id="KW-1185">Reference proteome</keyword>
<organism evidence="1 2">
    <name type="scientific">Helicobacter mastomyrinus</name>
    <dbReference type="NCBI Taxonomy" id="287948"/>
    <lineage>
        <taxon>Bacteria</taxon>
        <taxon>Pseudomonadati</taxon>
        <taxon>Campylobacterota</taxon>
        <taxon>Epsilonproteobacteria</taxon>
        <taxon>Campylobacterales</taxon>
        <taxon>Helicobacteraceae</taxon>
        <taxon>Helicobacter</taxon>
    </lineage>
</organism>
<evidence type="ECO:0000313" key="2">
    <source>
        <dbReference type="Proteomes" id="UP001434737"/>
    </source>
</evidence>
<reference evidence="1 2" key="1">
    <citation type="submission" date="2024-02" db="EMBL/GenBank/DDBJ databases">
        <title>Genome and pathogenicity analysis of Helicobacter mastomyrinus isolated from mice.</title>
        <authorList>
            <person name="Zhu L."/>
        </authorList>
    </citation>
    <scope>NUCLEOTIDE SEQUENCE [LARGE SCALE GENOMIC DNA]</scope>
    <source>
        <strain evidence="1 2">Hm-17</strain>
    </source>
</reference>
<dbReference type="Proteomes" id="UP001434737">
    <property type="component" value="Chromosome"/>
</dbReference>
<sequence>MRDTIATHLSHLAAARHSHLDLKQSFKATLQTLFKFKSLNEADVGSVIPAPYHQGAIIYYTQSSAEAGLLEAQSRHNNLGFSLIHTTTHDKRALLQATKAINRAFFRL</sequence>
<protein>
    <submittedName>
        <fullName evidence="1">Uncharacterized protein</fullName>
    </submittedName>
</protein>
<dbReference type="RefSeq" id="WP_300742358.1">
    <property type="nucleotide sequence ID" value="NZ_CP145316.1"/>
</dbReference>
<dbReference type="EMBL" id="CP145316">
    <property type="protein sequence ID" value="XAM17518.1"/>
    <property type="molecule type" value="Genomic_DNA"/>
</dbReference>
<proteinExistence type="predicted"/>
<gene>
    <name evidence="1" type="ORF">V3I05_07470</name>
</gene>